<proteinExistence type="predicted"/>
<organism evidence="2 3">
    <name type="scientific">Pedobacter punctiformis</name>
    <dbReference type="NCBI Taxonomy" id="3004097"/>
    <lineage>
        <taxon>Bacteria</taxon>
        <taxon>Pseudomonadati</taxon>
        <taxon>Bacteroidota</taxon>
        <taxon>Sphingobacteriia</taxon>
        <taxon>Sphingobacteriales</taxon>
        <taxon>Sphingobacteriaceae</taxon>
        <taxon>Pedobacter</taxon>
    </lineage>
</organism>
<comment type="caution">
    <text evidence="2">The sequence shown here is derived from an EMBL/GenBank/DDBJ whole genome shotgun (WGS) entry which is preliminary data.</text>
</comment>
<dbReference type="Proteomes" id="UP001144347">
    <property type="component" value="Unassembled WGS sequence"/>
</dbReference>
<dbReference type="InterPro" id="IPR021484">
    <property type="entry name" value="DUF3137"/>
</dbReference>
<dbReference type="RefSeq" id="WP_269426171.1">
    <property type="nucleotide sequence ID" value="NZ_JAPWGM010000001.1"/>
</dbReference>
<keyword evidence="3" id="KW-1185">Reference proteome</keyword>
<evidence type="ECO:0000256" key="1">
    <source>
        <dbReference type="SAM" id="Phobius"/>
    </source>
</evidence>
<protein>
    <submittedName>
        <fullName evidence="2">DUF3137 domain-containing protein</fullName>
    </submittedName>
</protein>
<name>A0ABT4L587_9SPHI</name>
<keyword evidence="1" id="KW-0472">Membrane</keyword>
<dbReference type="EMBL" id="JAPWGM010000001">
    <property type="protein sequence ID" value="MCZ4243098.1"/>
    <property type="molecule type" value="Genomic_DNA"/>
</dbReference>
<dbReference type="Pfam" id="PF11335">
    <property type="entry name" value="DUF3137"/>
    <property type="match status" value="1"/>
</dbReference>
<feature type="transmembrane region" description="Helical" evidence="1">
    <location>
        <begin position="56"/>
        <end position="74"/>
    </location>
</feature>
<keyword evidence="1" id="KW-1133">Transmembrane helix</keyword>
<gene>
    <name evidence="2" type="ORF">O0955_03705</name>
</gene>
<keyword evidence="1" id="KW-0812">Transmembrane</keyword>
<evidence type="ECO:0000313" key="3">
    <source>
        <dbReference type="Proteomes" id="UP001144347"/>
    </source>
</evidence>
<sequence>MQAEFENNAAFQSVLATLEVERKKIASTKTKGYIFIGSGIAFGILGAVLGIPMPSILIGLGGVIYGGILLYRITEQSRAYAGAFKRDVIGSALKSLDQSLTIEPYSGIVDDEFVSSQLFTTNPDRYHTEDLVSGQAGKTRFYFAEVHAEYKTEEQTKDGRRVNWHEIFKGIIFVADFNKNFNGVTVVRPKGITAAFGVWFSKNIFSFGDKDAILLENPEFNKTFVTYGNDQVEARYILTPAMMDRIFSLNRKSASAISLSFINSRMYIAFPLQRNYFEAPVFKTLLNPALLNEDISVIRFMYDIVNELDLNTRIWGKN</sequence>
<reference evidence="2" key="1">
    <citation type="submission" date="2022-12" db="EMBL/GenBank/DDBJ databases">
        <title>Genome sequence of HCMS5-2.</title>
        <authorList>
            <person name="Woo H."/>
        </authorList>
    </citation>
    <scope>NUCLEOTIDE SEQUENCE</scope>
    <source>
        <strain evidence="2">HCMS5-2</strain>
    </source>
</reference>
<evidence type="ECO:0000313" key="2">
    <source>
        <dbReference type="EMBL" id="MCZ4243098.1"/>
    </source>
</evidence>
<feature type="transmembrane region" description="Helical" evidence="1">
    <location>
        <begin position="32"/>
        <end position="50"/>
    </location>
</feature>
<accession>A0ABT4L587</accession>